<reference evidence="1" key="1">
    <citation type="journal article" date="2019" name="bioRxiv">
        <title>The Genome of the Zebra Mussel, Dreissena polymorpha: A Resource for Invasive Species Research.</title>
        <authorList>
            <person name="McCartney M.A."/>
            <person name="Auch B."/>
            <person name="Kono T."/>
            <person name="Mallez S."/>
            <person name="Zhang Y."/>
            <person name="Obille A."/>
            <person name="Becker A."/>
            <person name="Abrahante J.E."/>
            <person name="Garbe J."/>
            <person name="Badalamenti J.P."/>
            <person name="Herman A."/>
            <person name="Mangelson H."/>
            <person name="Liachko I."/>
            <person name="Sullivan S."/>
            <person name="Sone E.D."/>
            <person name="Koren S."/>
            <person name="Silverstein K.A.T."/>
            <person name="Beckman K.B."/>
            <person name="Gohl D.M."/>
        </authorList>
    </citation>
    <scope>NUCLEOTIDE SEQUENCE</scope>
    <source>
        <strain evidence="1">Duluth1</strain>
        <tissue evidence="1">Whole animal</tissue>
    </source>
</reference>
<dbReference type="EMBL" id="JAIWYP010000009">
    <property type="protein sequence ID" value="KAH3778029.1"/>
    <property type="molecule type" value="Genomic_DNA"/>
</dbReference>
<reference evidence="1" key="2">
    <citation type="submission" date="2020-11" db="EMBL/GenBank/DDBJ databases">
        <authorList>
            <person name="McCartney M.A."/>
            <person name="Auch B."/>
            <person name="Kono T."/>
            <person name="Mallez S."/>
            <person name="Becker A."/>
            <person name="Gohl D.M."/>
            <person name="Silverstein K.A.T."/>
            <person name="Koren S."/>
            <person name="Bechman K.B."/>
            <person name="Herman A."/>
            <person name="Abrahante J.E."/>
            <person name="Garbe J."/>
        </authorList>
    </citation>
    <scope>NUCLEOTIDE SEQUENCE</scope>
    <source>
        <strain evidence="1">Duluth1</strain>
        <tissue evidence="1">Whole animal</tissue>
    </source>
</reference>
<name>A0A9D4ECF6_DREPO</name>
<evidence type="ECO:0000313" key="1">
    <source>
        <dbReference type="EMBL" id="KAH3778029.1"/>
    </source>
</evidence>
<dbReference type="AlphaFoldDB" id="A0A9D4ECF6"/>
<sequence length="84" mass="9149">MGEHHGNFQGGLGKVGAHNGGSDSCEELPLLCKADVSEIVTIHSRITDKMSEEPCCPEFIEGLQTRCLKSHAAQEARWLGLLHH</sequence>
<evidence type="ECO:0000313" key="2">
    <source>
        <dbReference type="Proteomes" id="UP000828390"/>
    </source>
</evidence>
<protein>
    <submittedName>
        <fullName evidence="1">Uncharacterized protein</fullName>
    </submittedName>
</protein>
<dbReference type="Proteomes" id="UP000828390">
    <property type="component" value="Unassembled WGS sequence"/>
</dbReference>
<organism evidence="1 2">
    <name type="scientific">Dreissena polymorpha</name>
    <name type="common">Zebra mussel</name>
    <name type="synonym">Mytilus polymorpha</name>
    <dbReference type="NCBI Taxonomy" id="45954"/>
    <lineage>
        <taxon>Eukaryota</taxon>
        <taxon>Metazoa</taxon>
        <taxon>Spiralia</taxon>
        <taxon>Lophotrochozoa</taxon>
        <taxon>Mollusca</taxon>
        <taxon>Bivalvia</taxon>
        <taxon>Autobranchia</taxon>
        <taxon>Heteroconchia</taxon>
        <taxon>Euheterodonta</taxon>
        <taxon>Imparidentia</taxon>
        <taxon>Neoheterodontei</taxon>
        <taxon>Myida</taxon>
        <taxon>Dreissenoidea</taxon>
        <taxon>Dreissenidae</taxon>
        <taxon>Dreissena</taxon>
    </lineage>
</organism>
<accession>A0A9D4ECF6</accession>
<comment type="caution">
    <text evidence="1">The sequence shown here is derived from an EMBL/GenBank/DDBJ whole genome shotgun (WGS) entry which is preliminary data.</text>
</comment>
<keyword evidence="2" id="KW-1185">Reference proteome</keyword>
<proteinExistence type="predicted"/>
<gene>
    <name evidence="1" type="ORF">DPMN_179482</name>
</gene>